<name>A0AAP9J2F1_PANTH</name>
<keyword evidence="1" id="KW-0812">Transmembrane</keyword>
<reference evidence="2 5" key="2">
    <citation type="submission" date="2022-05" db="EMBL/GenBank/DDBJ databases">
        <title>Genome Sequencing of Bee-Associated Microbes.</title>
        <authorList>
            <person name="Dunlap C."/>
        </authorList>
    </citation>
    <scope>NUCLEOTIDE SEQUENCE [LARGE SCALE GENOMIC DNA]</scope>
    <source>
        <strain evidence="2 5">NRRL B-14613</strain>
    </source>
</reference>
<feature type="transmembrane region" description="Helical" evidence="1">
    <location>
        <begin position="12"/>
        <end position="31"/>
    </location>
</feature>
<dbReference type="Proteomes" id="UP001209276">
    <property type="component" value="Unassembled WGS sequence"/>
</dbReference>
<reference evidence="3 4" key="1">
    <citation type="submission" date="2019-07" db="EMBL/GenBank/DDBJ databases">
        <title>Paenibacillus thiaminolyticus NRRL B-4156.</title>
        <authorList>
            <person name="Hehnly C."/>
            <person name="Zhang L."/>
        </authorList>
    </citation>
    <scope>NUCLEOTIDE SEQUENCE [LARGE SCALE GENOMIC DNA]</scope>
    <source>
        <strain evidence="3 4">NRRL B-4156</strain>
    </source>
</reference>
<protein>
    <submittedName>
        <fullName evidence="3">Uncharacterized protein</fullName>
    </submittedName>
</protein>
<keyword evidence="1" id="KW-0472">Membrane</keyword>
<accession>A0AAP9J2F1</accession>
<gene>
    <name evidence="3" type="ORF">FLT43_16490</name>
    <name evidence="2" type="ORF">M5W83_15135</name>
</gene>
<dbReference type="RefSeq" id="WP_127510921.1">
    <property type="nucleotide sequence ID" value="NZ_CABMNB010000005.1"/>
</dbReference>
<evidence type="ECO:0000313" key="4">
    <source>
        <dbReference type="Proteomes" id="UP000315377"/>
    </source>
</evidence>
<dbReference type="Proteomes" id="UP000315377">
    <property type="component" value="Chromosome"/>
</dbReference>
<keyword evidence="5" id="KW-1185">Reference proteome</keyword>
<keyword evidence="1" id="KW-1133">Transmembrane helix</keyword>
<evidence type="ECO:0000256" key="1">
    <source>
        <dbReference type="SAM" id="Phobius"/>
    </source>
</evidence>
<sequence>MDNLNSGFRFYFASLISGCSFASSLIGPSSFQDKMRFRRNGNQPPAGNDAKIQEFYRGRSFEKGILQKCRNFTRFRLNMSSFEEIDVGVQQFRAIFADLA</sequence>
<dbReference type="GeneID" id="76997561"/>
<dbReference type="EMBL" id="JAMDMM010000027">
    <property type="protein sequence ID" value="MCY9608481.1"/>
    <property type="molecule type" value="Genomic_DNA"/>
</dbReference>
<evidence type="ECO:0000313" key="2">
    <source>
        <dbReference type="EMBL" id="MCY9608481.1"/>
    </source>
</evidence>
<organism evidence="3 4">
    <name type="scientific">Paenibacillus thiaminolyticus</name>
    <name type="common">Bacillus thiaminolyticus</name>
    <dbReference type="NCBI Taxonomy" id="49283"/>
    <lineage>
        <taxon>Bacteria</taxon>
        <taxon>Bacillati</taxon>
        <taxon>Bacillota</taxon>
        <taxon>Bacilli</taxon>
        <taxon>Bacillales</taxon>
        <taxon>Paenibacillaceae</taxon>
        <taxon>Paenibacillus</taxon>
    </lineage>
</organism>
<proteinExistence type="predicted"/>
<evidence type="ECO:0000313" key="3">
    <source>
        <dbReference type="EMBL" id="QDM44900.1"/>
    </source>
</evidence>
<dbReference type="EMBL" id="CP041405">
    <property type="protein sequence ID" value="QDM44900.1"/>
    <property type="molecule type" value="Genomic_DNA"/>
</dbReference>
<evidence type="ECO:0000313" key="5">
    <source>
        <dbReference type="Proteomes" id="UP001209276"/>
    </source>
</evidence>
<dbReference type="AlphaFoldDB" id="A0AAP9J2F1"/>